<feature type="domain" description="Glutamine amidotransferase" evidence="14">
    <location>
        <begin position="27"/>
        <end position="226"/>
    </location>
</feature>
<dbReference type="EC" id="4.3.2.10" evidence="11"/>
<evidence type="ECO:0000313" key="15">
    <source>
        <dbReference type="EMBL" id="EHN10471.1"/>
    </source>
</evidence>
<feature type="region of interest" description="Disordered" evidence="13">
    <location>
        <begin position="1"/>
        <end position="21"/>
    </location>
</feature>
<dbReference type="InterPro" id="IPR017926">
    <property type="entry name" value="GATASE"/>
</dbReference>
<evidence type="ECO:0000256" key="7">
    <source>
        <dbReference type="ARBA" id="ARBA00023239"/>
    </source>
</evidence>
<comment type="subunit">
    <text evidence="2 11">Heterodimer of HisH and HisF.</text>
</comment>
<dbReference type="Pfam" id="PF00117">
    <property type="entry name" value="GATase"/>
    <property type="match status" value="1"/>
</dbReference>
<organism evidence="15 16">
    <name type="scientific">Patulibacter medicamentivorans</name>
    <dbReference type="NCBI Taxonomy" id="1097667"/>
    <lineage>
        <taxon>Bacteria</taxon>
        <taxon>Bacillati</taxon>
        <taxon>Actinomycetota</taxon>
        <taxon>Thermoleophilia</taxon>
        <taxon>Solirubrobacterales</taxon>
        <taxon>Patulibacteraceae</taxon>
        <taxon>Patulibacter</taxon>
    </lineage>
</organism>
<evidence type="ECO:0000256" key="8">
    <source>
        <dbReference type="ARBA" id="ARBA00025299"/>
    </source>
</evidence>
<dbReference type="GO" id="GO:0004359">
    <property type="term" value="F:glutaminase activity"/>
    <property type="evidence" value="ECO:0007669"/>
    <property type="project" value="UniProtKB-EC"/>
</dbReference>
<dbReference type="Proteomes" id="UP000005143">
    <property type="component" value="Unassembled WGS sequence"/>
</dbReference>
<name>H0E796_9ACTN</name>
<evidence type="ECO:0000256" key="9">
    <source>
        <dbReference type="ARBA" id="ARBA00047838"/>
    </source>
</evidence>
<proteinExistence type="inferred from homology"/>
<dbReference type="CDD" id="cd01748">
    <property type="entry name" value="GATase1_IGP_Synthase"/>
    <property type="match status" value="1"/>
</dbReference>
<gene>
    <name evidence="11" type="primary">hisH</name>
    <name evidence="15" type="ORF">PAI11_26980</name>
</gene>
<dbReference type="PROSITE" id="PS51274">
    <property type="entry name" value="GATASE_COBBQ"/>
    <property type="match status" value="1"/>
</dbReference>
<keyword evidence="15" id="KW-0808">Transferase</keyword>
<evidence type="ECO:0000256" key="2">
    <source>
        <dbReference type="ARBA" id="ARBA00011152"/>
    </source>
</evidence>
<comment type="pathway">
    <text evidence="1 11">Amino-acid biosynthesis; L-histidine biosynthesis; L-histidine from 5-phospho-alpha-D-ribose 1-diphosphate: step 5/9.</text>
</comment>
<dbReference type="PROSITE" id="PS51273">
    <property type="entry name" value="GATASE_TYPE_1"/>
    <property type="match status" value="1"/>
</dbReference>
<evidence type="ECO:0000313" key="16">
    <source>
        <dbReference type="Proteomes" id="UP000005143"/>
    </source>
</evidence>
<keyword evidence="7 11" id="KW-0456">Lyase</keyword>
<comment type="catalytic activity">
    <reaction evidence="9 11">
        <text>5-[(5-phospho-1-deoxy-D-ribulos-1-ylimino)methylamino]-1-(5-phospho-beta-D-ribosyl)imidazole-4-carboxamide + L-glutamine = D-erythro-1-(imidazol-4-yl)glycerol 3-phosphate + 5-amino-1-(5-phospho-beta-D-ribosyl)imidazole-4-carboxamide + L-glutamate + H(+)</text>
        <dbReference type="Rhea" id="RHEA:24793"/>
        <dbReference type="ChEBI" id="CHEBI:15378"/>
        <dbReference type="ChEBI" id="CHEBI:29985"/>
        <dbReference type="ChEBI" id="CHEBI:58278"/>
        <dbReference type="ChEBI" id="CHEBI:58359"/>
        <dbReference type="ChEBI" id="CHEBI:58475"/>
        <dbReference type="ChEBI" id="CHEBI:58525"/>
        <dbReference type="EC" id="4.3.2.10"/>
    </reaction>
</comment>
<dbReference type="GO" id="GO:0000105">
    <property type="term" value="P:L-histidine biosynthetic process"/>
    <property type="evidence" value="ECO:0007669"/>
    <property type="project" value="UniProtKB-UniRule"/>
</dbReference>
<dbReference type="HAMAP" id="MF_00278">
    <property type="entry name" value="HisH"/>
    <property type="match status" value="1"/>
</dbReference>
<dbReference type="OrthoDB" id="9807137at2"/>
<evidence type="ECO:0000256" key="4">
    <source>
        <dbReference type="ARBA" id="ARBA00022801"/>
    </source>
</evidence>
<dbReference type="GO" id="GO:0000107">
    <property type="term" value="F:imidazoleglycerol-phosphate synthase activity"/>
    <property type="evidence" value="ECO:0007669"/>
    <property type="project" value="UniProtKB-UniRule"/>
</dbReference>
<keyword evidence="6 11" id="KW-0368">Histidine biosynthesis</keyword>
<comment type="subcellular location">
    <subcellularLocation>
        <location evidence="11">Cytoplasm</location>
    </subcellularLocation>
</comment>
<evidence type="ECO:0000256" key="12">
    <source>
        <dbReference type="PIRSR" id="PIRSR000495-1"/>
    </source>
</evidence>
<dbReference type="UniPathway" id="UPA00031">
    <property type="reaction ID" value="UER00010"/>
</dbReference>
<evidence type="ECO:0000256" key="1">
    <source>
        <dbReference type="ARBA" id="ARBA00005091"/>
    </source>
</evidence>
<dbReference type="Gene3D" id="3.40.50.880">
    <property type="match status" value="1"/>
</dbReference>
<evidence type="ECO:0000256" key="5">
    <source>
        <dbReference type="ARBA" id="ARBA00022962"/>
    </source>
</evidence>
<feature type="active site" description="Nucleophile" evidence="11 12">
    <location>
        <position position="102"/>
    </location>
</feature>
<dbReference type="PANTHER" id="PTHR42701">
    <property type="entry name" value="IMIDAZOLE GLYCEROL PHOSPHATE SYNTHASE SUBUNIT HISH"/>
    <property type="match status" value="1"/>
</dbReference>
<dbReference type="PATRIC" id="fig|1097667.3.peg.2678"/>
<dbReference type="EC" id="3.5.1.2" evidence="11"/>
<dbReference type="InterPro" id="IPR029062">
    <property type="entry name" value="Class_I_gatase-like"/>
</dbReference>
<feature type="active site" evidence="11 12">
    <location>
        <position position="213"/>
    </location>
</feature>
<protein>
    <recommendedName>
        <fullName evidence="11">Imidazole glycerol phosphate synthase subunit HisH</fullName>
        <ecNumber evidence="11">4.3.2.10</ecNumber>
    </recommendedName>
    <alternativeName>
        <fullName evidence="11">IGP synthase glutaminase subunit</fullName>
        <ecNumber evidence="11">3.5.1.2</ecNumber>
    </alternativeName>
    <alternativeName>
        <fullName evidence="11">IGP synthase subunit HisH</fullName>
    </alternativeName>
    <alternativeName>
        <fullName evidence="11">ImGP synthase subunit HisH</fullName>
        <shortName evidence="11">IGPS subunit HisH</shortName>
    </alternativeName>
</protein>
<dbReference type="AlphaFoldDB" id="H0E796"/>
<keyword evidence="3 11" id="KW-0028">Amino-acid biosynthesis</keyword>
<feature type="active site" evidence="11 12">
    <location>
        <position position="211"/>
    </location>
</feature>
<dbReference type="GO" id="GO:0005737">
    <property type="term" value="C:cytoplasm"/>
    <property type="evidence" value="ECO:0007669"/>
    <property type="project" value="UniProtKB-SubCell"/>
</dbReference>
<evidence type="ECO:0000259" key="14">
    <source>
        <dbReference type="Pfam" id="PF00117"/>
    </source>
</evidence>
<comment type="caution">
    <text evidence="15">The sequence shown here is derived from an EMBL/GenBank/DDBJ whole genome shotgun (WGS) entry which is preliminary data.</text>
</comment>
<keyword evidence="5 11" id="KW-0315">Glutamine amidotransferase</keyword>
<keyword evidence="4 11" id="KW-0378">Hydrolase</keyword>
<comment type="function">
    <text evidence="8 11">IGPS catalyzes the conversion of PRFAR and glutamine to IGP, AICAR and glutamate. The HisH subunit catalyzes the hydrolysis of glutamine to glutamate and ammonia as part of the synthesis of IGP and AICAR. The resulting ammonia molecule is channeled to the active site of HisF.</text>
</comment>
<dbReference type="RefSeq" id="WP_007576051.1">
    <property type="nucleotide sequence ID" value="NZ_AGUD01000220.1"/>
</dbReference>
<dbReference type="NCBIfam" id="TIGR01855">
    <property type="entry name" value="IMP_synth_hisH"/>
    <property type="match status" value="1"/>
</dbReference>
<dbReference type="InterPro" id="IPR010139">
    <property type="entry name" value="Imidazole-glycPsynth_HisH"/>
</dbReference>
<evidence type="ECO:0000256" key="3">
    <source>
        <dbReference type="ARBA" id="ARBA00022605"/>
    </source>
</evidence>
<dbReference type="EMBL" id="AGUD01000220">
    <property type="protein sequence ID" value="EHN10471.1"/>
    <property type="molecule type" value="Genomic_DNA"/>
</dbReference>
<reference evidence="15 16" key="1">
    <citation type="journal article" date="2013" name="Biodegradation">
        <title>Quantitative proteomic analysis of ibuprofen-degrading Patulibacter sp. strain I11.</title>
        <authorList>
            <person name="Almeida B."/>
            <person name="Kjeldal H."/>
            <person name="Lolas I."/>
            <person name="Knudsen A.D."/>
            <person name="Carvalho G."/>
            <person name="Nielsen K.L."/>
            <person name="Barreto Crespo M.T."/>
            <person name="Stensballe A."/>
            <person name="Nielsen J.L."/>
        </authorList>
    </citation>
    <scope>NUCLEOTIDE SEQUENCE [LARGE SCALE GENOMIC DNA]</scope>
    <source>
        <strain evidence="15 16">I11</strain>
    </source>
</reference>
<accession>H0E796</accession>
<keyword evidence="15" id="KW-0328">Glycosyltransferase</keyword>
<keyword evidence="16" id="KW-1185">Reference proteome</keyword>
<dbReference type="GO" id="GO:0016829">
    <property type="term" value="F:lyase activity"/>
    <property type="evidence" value="ECO:0007669"/>
    <property type="project" value="UniProtKB-KW"/>
</dbReference>
<dbReference type="PIRSF" id="PIRSF000495">
    <property type="entry name" value="Amidotransf_hisH"/>
    <property type="match status" value="1"/>
</dbReference>
<evidence type="ECO:0000256" key="11">
    <source>
        <dbReference type="HAMAP-Rule" id="MF_00278"/>
    </source>
</evidence>
<keyword evidence="11" id="KW-0963">Cytoplasm</keyword>
<sequence>MTSPRLAAAGDGDQPQGPASDGARIAVVDYGMGNRRSVEKALEHAGARALVTADSAEIRAADGLVLCGVGAFAAGAQRLRESGLDDLVRERVADGTPLLGICLGMQLLFERSDERGGATGLGLLAGPVRQLQPSGGLKLPHIGWNLVRWVDRPDGRPPVLRGTLPEQTAFYHVHSYVVRPEDPADVAAHGDYGGPFVTAVQRDRVYGAQFHPEKSSTDGLRVLRSFAETCTRCTT</sequence>
<evidence type="ECO:0000256" key="10">
    <source>
        <dbReference type="ARBA" id="ARBA00049534"/>
    </source>
</evidence>
<evidence type="ECO:0000256" key="6">
    <source>
        <dbReference type="ARBA" id="ARBA00023102"/>
    </source>
</evidence>
<comment type="catalytic activity">
    <reaction evidence="10 11">
        <text>L-glutamine + H2O = L-glutamate + NH4(+)</text>
        <dbReference type="Rhea" id="RHEA:15889"/>
        <dbReference type="ChEBI" id="CHEBI:15377"/>
        <dbReference type="ChEBI" id="CHEBI:28938"/>
        <dbReference type="ChEBI" id="CHEBI:29985"/>
        <dbReference type="ChEBI" id="CHEBI:58359"/>
        <dbReference type="EC" id="3.5.1.2"/>
    </reaction>
</comment>
<dbReference type="PANTHER" id="PTHR42701:SF1">
    <property type="entry name" value="IMIDAZOLE GLYCEROL PHOSPHATE SYNTHASE SUBUNIT HISH"/>
    <property type="match status" value="1"/>
</dbReference>
<dbReference type="SUPFAM" id="SSF52317">
    <property type="entry name" value="Class I glutamine amidotransferase-like"/>
    <property type="match status" value="1"/>
</dbReference>
<evidence type="ECO:0000256" key="13">
    <source>
        <dbReference type="SAM" id="MobiDB-lite"/>
    </source>
</evidence>